<evidence type="ECO:0000256" key="3">
    <source>
        <dbReference type="ARBA" id="ARBA00023163"/>
    </source>
</evidence>
<dbReference type="Pfam" id="PF00352">
    <property type="entry name" value="TBP"/>
    <property type="match status" value="1"/>
</dbReference>
<gene>
    <name evidence="4" type="ORF">BSL78_16747</name>
</gene>
<dbReference type="PANTHER" id="PTHR10126">
    <property type="entry name" value="TATA-BOX BINDING PROTEIN"/>
    <property type="match status" value="1"/>
</dbReference>
<keyword evidence="5" id="KW-1185">Reference proteome</keyword>
<name>A0A2G8KEG0_STIJA</name>
<dbReference type="InterPro" id="IPR012295">
    <property type="entry name" value="TBP_dom_sf"/>
</dbReference>
<dbReference type="OrthoDB" id="2127950at2759"/>
<dbReference type="InterPro" id="IPR000814">
    <property type="entry name" value="TBP"/>
</dbReference>
<dbReference type="EMBL" id="MRZV01000647">
    <property type="protein sequence ID" value="PIK46398.1"/>
    <property type="molecule type" value="Genomic_DNA"/>
</dbReference>
<feature type="non-terminal residue" evidence="4">
    <location>
        <position position="52"/>
    </location>
</feature>
<protein>
    <submittedName>
        <fullName evidence="4">TATA box-binding-like protein 1</fullName>
    </submittedName>
</protein>
<reference evidence="4 5" key="1">
    <citation type="journal article" date="2017" name="PLoS Biol.">
        <title>The sea cucumber genome provides insights into morphological evolution and visceral regeneration.</title>
        <authorList>
            <person name="Zhang X."/>
            <person name="Sun L."/>
            <person name="Yuan J."/>
            <person name="Sun Y."/>
            <person name="Gao Y."/>
            <person name="Zhang L."/>
            <person name="Li S."/>
            <person name="Dai H."/>
            <person name="Hamel J.F."/>
            <person name="Liu C."/>
            <person name="Yu Y."/>
            <person name="Liu S."/>
            <person name="Lin W."/>
            <person name="Guo K."/>
            <person name="Jin S."/>
            <person name="Xu P."/>
            <person name="Storey K.B."/>
            <person name="Huan P."/>
            <person name="Zhang T."/>
            <person name="Zhou Y."/>
            <person name="Zhang J."/>
            <person name="Lin C."/>
            <person name="Li X."/>
            <person name="Xing L."/>
            <person name="Huo D."/>
            <person name="Sun M."/>
            <person name="Wang L."/>
            <person name="Mercier A."/>
            <person name="Li F."/>
            <person name="Yang H."/>
            <person name="Xiang J."/>
        </authorList>
    </citation>
    <scope>NUCLEOTIDE SEQUENCE [LARGE SCALE GENOMIC DNA]</scope>
    <source>
        <strain evidence="4">Shaxun</strain>
        <tissue evidence="4">Muscle</tissue>
    </source>
</reference>
<dbReference type="SUPFAM" id="SSF55945">
    <property type="entry name" value="TATA-box binding protein-like"/>
    <property type="match status" value="1"/>
</dbReference>
<evidence type="ECO:0000256" key="1">
    <source>
        <dbReference type="ARBA" id="ARBA00005560"/>
    </source>
</evidence>
<organism evidence="4 5">
    <name type="scientific">Stichopus japonicus</name>
    <name type="common">Sea cucumber</name>
    <dbReference type="NCBI Taxonomy" id="307972"/>
    <lineage>
        <taxon>Eukaryota</taxon>
        <taxon>Metazoa</taxon>
        <taxon>Echinodermata</taxon>
        <taxon>Eleutherozoa</taxon>
        <taxon>Echinozoa</taxon>
        <taxon>Holothuroidea</taxon>
        <taxon>Aspidochirotacea</taxon>
        <taxon>Aspidochirotida</taxon>
        <taxon>Stichopodidae</taxon>
        <taxon>Apostichopus</taxon>
    </lineage>
</organism>
<dbReference type="GO" id="GO:0003677">
    <property type="term" value="F:DNA binding"/>
    <property type="evidence" value="ECO:0007669"/>
    <property type="project" value="UniProtKB-KW"/>
</dbReference>
<dbReference type="GO" id="GO:0006352">
    <property type="term" value="P:DNA-templated transcription initiation"/>
    <property type="evidence" value="ECO:0007669"/>
    <property type="project" value="InterPro"/>
</dbReference>
<dbReference type="AlphaFoldDB" id="A0A2G8KEG0"/>
<keyword evidence="2" id="KW-0238">DNA-binding</keyword>
<proteinExistence type="inferred from homology"/>
<evidence type="ECO:0000313" key="4">
    <source>
        <dbReference type="EMBL" id="PIK46398.1"/>
    </source>
</evidence>
<accession>A0A2G8KEG0</accession>
<dbReference type="Proteomes" id="UP000230750">
    <property type="component" value="Unassembled WGS sequence"/>
</dbReference>
<dbReference type="Gene3D" id="3.30.310.10">
    <property type="entry name" value="TATA-Binding Protein"/>
    <property type="match status" value="1"/>
</dbReference>
<dbReference type="STRING" id="307972.A0A2G8KEG0"/>
<comment type="similarity">
    <text evidence="1">Belongs to the TBP family.</text>
</comment>
<evidence type="ECO:0000313" key="5">
    <source>
        <dbReference type="Proteomes" id="UP000230750"/>
    </source>
</evidence>
<evidence type="ECO:0000256" key="2">
    <source>
        <dbReference type="ARBA" id="ARBA00023125"/>
    </source>
</evidence>
<dbReference type="PRINTS" id="PR00686">
    <property type="entry name" value="TIFACTORIID"/>
</dbReference>
<sequence length="52" mass="5790">MPSTFCNTNSTIFRRHTQSASYEPEIHPAVTYKIKSPKATLKIFSTGSITVT</sequence>
<keyword evidence="3" id="KW-0804">Transcription</keyword>
<comment type="caution">
    <text evidence="4">The sequence shown here is derived from an EMBL/GenBank/DDBJ whole genome shotgun (WGS) entry which is preliminary data.</text>
</comment>